<accession>A0A087SND0</accession>
<dbReference type="RefSeq" id="XP_011400201.1">
    <property type="nucleotide sequence ID" value="XM_011401899.1"/>
</dbReference>
<evidence type="ECO:0000313" key="2">
    <source>
        <dbReference type="Proteomes" id="UP000028924"/>
    </source>
</evidence>
<sequence length="147" mass="16071">MGTGGMQGKEHFPHSSCFVFSNTSSTFWCAWTRAFSASLGPTDFFREVQPSLARHLVSSQEQAMLSVRLSHQEWPGARAFHAFSAAALACSQVSPLADLVSSQRRLAAVSTSAQGCPRRAEPVTQFCQASFPASSQDFFLWPQKPPE</sequence>
<dbReference type="EMBL" id="KL662144">
    <property type="protein sequence ID" value="KFM27234.1"/>
    <property type="molecule type" value="Genomic_DNA"/>
</dbReference>
<organism evidence="1 2">
    <name type="scientific">Auxenochlorella protothecoides</name>
    <name type="common">Green microalga</name>
    <name type="synonym">Chlorella protothecoides</name>
    <dbReference type="NCBI Taxonomy" id="3075"/>
    <lineage>
        <taxon>Eukaryota</taxon>
        <taxon>Viridiplantae</taxon>
        <taxon>Chlorophyta</taxon>
        <taxon>core chlorophytes</taxon>
        <taxon>Trebouxiophyceae</taxon>
        <taxon>Chlorellales</taxon>
        <taxon>Chlorellaceae</taxon>
        <taxon>Auxenochlorella</taxon>
    </lineage>
</organism>
<dbReference type="KEGG" id="apro:F751_4504"/>
<dbReference type="AlphaFoldDB" id="A0A087SND0"/>
<reference evidence="1 2" key="1">
    <citation type="journal article" date="2014" name="BMC Genomics">
        <title>Oil accumulation mechanisms of the oleaginous microalga Chlorella protothecoides revealed through its genome, transcriptomes, and proteomes.</title>
        <authorList>
            <person name="Gao C."/>
            <person name="Wang Y."/>
            <person name="Shen Y."/>
            <person name="Yan D."/>
            <person name="He X."/>
            <person name="Dai J."/>
            <person name="Wu Q."/>
        </authorList>
    </citation>
    <scope>NUCLEOTIDE SEQUENCE [LARGE SCALE GENOMIC DNA]</scope>
    <source>
        <strain evidence="1 2">0710</strain>
    </source>
</reference>
<dbReference type="Proteomes" id="UP000028924">
    <property type="component" value="Unassembled WGS sequence"/>
</dbReference>
<protein>
    <submittedName>
        <fullName evidence="1">Uncharacterized protein</fullName>
    </submittedName>
</protein>
<dbReference type="GeneID" id="23615895"/>
<keyword evidence="2" id="KW-1185">Reference proteome</keyword>
<evidence type="ECO:0000313" key="1">
    <source>
        <dbReference type="EMBL" id="KFM27234.1"/>
    </source>
</evidence>
<proteinExistence type="predicted"/>
<gene>
    <name evidence="1" type="ORF">F751_4504</name>
</gene>
<name>A0A087SND0_AUXPR</name>